<reference evidence="1" key="3">
    <citation type="submission" date="2025-09" db="UniProtKB">
        <authorList>
            <consortium name="Ensembl"/>
        </authorList>
    </citation>
    <scope>IDENTIFICATION</scope>
</reference>
<dbReference type="Bgee" id="ENSPTRG00000044386">
    <property type="expression patterns" value="Expressed in pituitary gland and 17 other cell types or tissues"/>
</dbReference>
<dbReference type="InParanoid" id="A0A2I3S938"/>
<accession>A0A2I3S938</accession>
<dbReference type="Proteomes" id="UP000002277">
    <property type="component" value="Chromosome 4"/>
</dbReference>
<proteinExistence type="predicted"/>
<keyword evidence="2" id="KW-1185">Reference proteome</keyword>
<reference evidence="1" key="2">
    <citation type="submission" date="2025-08" db="UniProtKB">
        <authorList>
            <consortium name="Ensembl"/>
        </authorList>
    </citation>
    <scope>IDENTIFICATION</scope>
</reference>
<name>A0A2I3S938_PANTR</name>
<dbReference type="AlphaFoldDB" id="A0A2I3S938"/>
<reference evidence="1 2" key="1">
    <citation type="journal article" date="2005" name="Nature">
        <title>Initial sequence of the chimpanzee genome and comparison with the human genome.</title>
        <authorList>
            <consortium name="Chimpanzee sequencing and analysis consortium"/>
        </authorList>
    </citation>
    <scope>NUCLEOTIDE SEQUENCE [LARGE SCALE GENOMIC DNA]</scope>
</reference>
<evidence type="ECO:0000313" key="2">
    <source>
        <dbReference type="Proteomes" id="UP000002277"/>
    </source>
</evidence>
<sequence>MLRNELIPHNLSACCRKPPLYLHNDHCMSEESLKLYLKCLLKINNVSTKIALYV</sequence>
<dbReference type="GeneTree" id="ENSGT00910000148425"/>
<evidence type="ECO:0000313" key="1">
    <source>
        <dbReference type="Ensembl" id="ENSPTRP00000073498.1"/>
    </source>
</evidence>
<dbReference type="Ensembl" id="ENSPTRT00000080911.1">
    <property type="protein sequence ID" value="ENSPTRP00000073498.1"/>
    <property type="gene ID" value="ENSPTRG00000044386.1"/>
</dbReference>
<protein>
    <submittedName>
        <fullName evidence="1">Uncharacterized protein</fullName>
    </submittedName>
</protein>
<organism evidence="1 2">
    <name type="scientific">Pan troglodytes</name>
    <name type="common">Chimpanzee</name>
    <dbReference type="NCBI Taxonomy" id="9598"/>
    <lineage>
        <taxon>Eukaryota</taxon>
        <taxon>Metazoa</taxon>
        <taxon>Chordata</taxon>
        <taxon>Craniata</taxon>
        <taxon>Vertebrata</taxon>
        <taxon>Euteleostomi</taxon>
        <taxon>Mammalia</taxon>
        <taxon>Eutheria</taxon>
        <taxon>Euarchontoglires</taxon>
        <taxon>Primates</taxon>
        <taxon>Haplorrhini</taxon>
        <taxon>Catarrhini</taxon>
        <taxon>Hominidae</taxon>
        <taxon>Pan</taxon>
    </lineage>
</organism>
<dbReference type="EMBL" id="AACZ04033994">
    <property type="status" value="NOT_ANNOTATED_CDS"/>
    <property type="molecule type" value="Genomic_DNA"/>
</dbReference>